<evidence type="ECO:0000313" key="3">
    <source>
        <dbReference type="EMBL" id="MEK9500925.1"/>
    </source>
</evidence>
<proteinExistence type="predicted"/>
<dbReference type="PROSITE" id="PS51178">
    <property type="entry name" value="PASTA"/>
    <property type="match status" value="3"/>
</dbReference>
<feature type="domain" description="PASTA" evidence="2">
    <location>
        <begin position="171"/>
        <end position="238"/>
    </location>
</feature>
<gene>
    <name evidence="3" type="ORF">WI372_08055</name>
</gene>
<feature type="transmembrane region" description="Helical" evidence="1">
    <location>
        <begin position="7"/>
        <end position="31"/>
    </location>
</feature>
<evidence type="ECO:0000256" key="1">
    <source>
        <dbReference type="SAM" id="Phobius"/>
    </source>
</evidence>
<dbReference type="SMART" id="SM00740">
    <property type="entry name" value="PASTA"/>
    <property type="match status" value="3"/>
</dbReference>
<name>A0ABU9E867_9BACT</name>
<keyword evidence="4" id="KW-1185">Reference proteome</keyword>
<protein>
    <submittedName>
        <fullName evidence="3">PASTA domain-containing protein</fullName>
    </submittedName>
</protein>
<organism evidence="3 4">
    <name type="scientific">Gaopeijia maritima</name>
    <dbReference type="NCBI Taxonomy" id="3119007"/>
    <lineage>
        <taxon>Bacteria</taxon>
        <taxon>Pseudomonadati</taxon>
        <taxon>Gemmatimonadota</taxon>
        <taxon>Longimicrobiia</taxon>
        <taxon>Gaopeijiales</taxon>
        <taxon>Gaopeijiaceae</taxon>
        <taxon>Gaopeijia</taxon>
    </lineage>
</organism>
<accession>A0ABU9E867</accession>
<evidence type="ECO:0000259" key="2">
    <source>
        <dbReference type="PROSITE" id="PS51178"/>
    </source>
</evidence>
<keyword evidence="1" id="KW-1133">Transmembrane helix</keyword>
<dbReference type="RefSeq" id="WP_405284072.1">
    <property type="nucleotide sequence ID" value="NZ_CP144380.1"/>
</dbReference>
<keyword evidence="1" id="KW-0472">Membrane</keyword>
<keyword evidence="1" id="KW-0812">Transmembrane</keyword>
<dbReference type="Proteomes" id="UP001484239">
    <property type="component" value="Unassembled WGS sequence"/>
</dbReference>
<dbReference type="CDD" id="cd06577">
    <property type="entry name" value="PASTA_pknB"/>
    <property type="match status" value="3"/>
</dbReference>
<dbReference type="InterPro" id="IPR005543">
    <property type="entry name" value="PASTA_dom"/>
</dbReference>
<feature type="domain" description="PASTA" evidence="2">
    <location>
        <begin position="33"/>
        <end position="104"/>
    </location>
</feature>
<dbReference type="EMBL" id="JBBHLI010000003">
    <property type="protein sequence ID" value="MEK9500925.1"/>
    <property type="molecule type" value="Genomic_DNA"/>
</dbReference>
<dbReference type="Gene3D" id="3.30.10.20">
    <property type="match status" value="3"/>
</dbReference>
<feature type="domain" description="PASTA" evidence="2">
    <location>
        <begin position="105"/>
        <end position="170"/>
    </location>
</feature>
<sequence>MLRSPRVLGAAVGVAALGLLVGWLFSTLVLFPAPDTLTGLVQVPDVQGRSLDGVEQALADAGLDLGSVEEYRHPAVDSGAVVAQSPLPGQLALPGAEVRVTVSVGAERRAIPSVSRLAATQAVDVLRATGFTVAVDSVESDLARGRVVEVDPDEGSALALPAEVRVTVSLGPPSVTLPVLLGLSEVVARDSLSSLGLLVGEVEEVFRFGRDQGRVVGQEPPGGTELERGTAVRLVVGRRGG</sequence>
<dbReference type="Pfam" id="PF03793">
    <property type="entry name" value="PASTA"/>
    <property type="match status" value="3"/>
</dbReference>
<reference evidence="3 4" key="1">
    <citation type="submission" date="2024-02" db="EMBL/GenBank/DDBJ databases">
        <title>A novel Gemmatimonadota bacterium.</title>
        <authorList>
            <person name="Du Z.-J."/>
            <person name="Ye Y.-Q."/>
        </authorList>
    </citation>
    <scope>NUCLEOTIDE SEQUENCE [LARGE SCALE GENOMIC DNA]</scope>
    <source>
        <strain evidence="3 4">DH-20</strain>
    </source>
</reference>
<comment type="caution">
    <text evidence="3">The sequence shown here is derived from an EMBL/GenBank/DDBJ whole genome shotgun (WGS) entry which is preliminary data.</text>
</comment>
<evidence type="ECO:0000313" key="4">
    <source>
        <dbReference type="Proteomes" id="UP001484239"/>
    </source>
</evidence>